<feature type="domain" description="Thioredoxin" evidence="2">
    <location>
        <begin position="1"/>
        <end position="145"/>
    </location>
</feature>
<dbReference type="Gene3D" id="3.40.30.10">
    <property type="entry name" value="Glutaredoxin"/>
    <property type="match status" value="1"/>
</dbReference>
<dbReference type="Proteomes" id="UP001596483">
    <property type="component" value="Unassembled WGS sequence"/>
</dbReference>
<organism evidence="3 4">
    <name type="scientific">Bhargavaea changchunensis</name>
    <dbReference type="NCBI Taxonomy" id="2134037"/>
    <lineage>
        <taxon>Bacteria</taxon>
        <taxon>Bacillati</taxon>
        <taxon>Bacillota</taxon>
        <taxon>Bacilli</taxon>
        <taxon>Bacillales</taxon>
        <taxon>Caryophanaceae</taxon>
        <taxon>Bhargavaea</taxon>
    </lineage>
</organism>
<evidence type="ECO:0000259" key="2">
    <source>
        <dbReference type="PROSITE" id="PS51352"/>
    </source>
</evidence>
<protein>
    <submittedName>
        <fullName evidence="3">Redoxin domain-containing protein</fullName>
    </submittedName>
</protein>
<comment type="caution">
    <text evidence="3">The sequence shown here is derived from an EMBL/GenBank/DDBJ whole genome shotgun (WGS) entry which is preliminary data.</text>
</comment>
<dbReference type="InterPro" id="IPR050553">
    <property type="entry name" value="Thioredoxin_ResA/DsbE_sf"/>
</dbReference>
<evidence type="ECO:0000256" key="1">
    <source>
        <dbReference type="ARBA" id="ARBA00023157"/>
    </source>
</evidence>
<sequence>MKIRTPMPELDGATEWLNGVRTRADLVGERPTLIHFWSVSCRLCKDMMPHVRAIQDKYRDRLNVIAVHMPRSREDTDSVKVRKAAAAHGITEPVFVDSRSKLTAEFGNRYVPAYYVFDKNGRLRHYHAGEGGMYVLEKRISRLLEDE</sequence>
<gene>
    <name evidence="3" type="ORF">ACFQQH_15460</name>
</gene>
<reference evidence="4" key="1">
    <citation type="journal article" date="2019" name="Int. J. Syst. Evol. Microbiol.">
        <title>The Global Catalogue of Microorganisms (GCM) 10K type strain sequencing project: providing services to taxonomists for standard genome sequencing and annotation.</title>
        <authorList>
            <consortium name="The Broad Institute Genomics Platform"/>
            <consortium name="The Broad Institute Genome Sequencing Center for Infectious Disease"/>
            <person name="Wu L."/>
            <person name="Ma J."/>
        </authorList>
    </citation>
    <scope>NUCLEOTIDE SEQUENCE [LARGE SCALE GENOMIC DNA]</scope>
    <source>
        <strain evidence="4">JCM 4738</strain>
    </source>
</reference>
<evidence type="ECO:0000313" key="4">
    <source>
        <dbReference type="Proteomes" id="UP001596483"/>
    </source>
</evidence>
<proteinExistence type="predicted"/>
<name>A0ABW2NHB6_9BACL</name>
<dbReference type="PANTHER" id="PTHR42852">
    <property type="entry name" value="THIOL:DISULFIDE INTERCHANGE PROTEIN DSBE"/>
    <property type="match status" value="1"/>
</dbReference>
<evidence type="ECO:0000313" key="3">
    <source>
        <dbReference type="EMBL" id="MFC7366526.1"/>
    </source>
</evidence>
<dbReference type="Pfam" id="PF00578">
    <property type="entry name" value="AhpC-TSA"/>
    <property type="match status" value="1"/>
</dbReference>
<dbReference type="InterPro" id="IPR013766">
    <property type="entry name" value="Thioredoxin_domain"/>
</dbReference>
<dbReference type="SUPFAM" id="SSF52833">
    <property type="entry name" value="Thioredoxin-like"/>
    <property type="match status" value="1"/>
</dbReference>
<keyword evidence="1" id="KW-1015">Disulfide bond</keyword>
<dbReference type="RefSeq" id="WP_157294648.1">
    <property type="nucleotide sequence ID" value="NZ_JBHTCT010000037.1"/>
</dbReference>
<keyword evidence="4" id="KW-1185">Reference proteome</keyword>
<dbReference type="InterPro" id="IPR000866">
    <property type="entry name" value="AhpC/TSA"/>
</dbReference>
<dbReference type="PANTHER" id="PTHR42852:SF12">
    <property type="entry name" value="THIOL-DISULFIDE OXIDOREDUCTASE YKUV"/>
    <property type="match status" value="1"/>
</dbReference>
<accession>A0ABW2NHB6</accession>
<dbReference type="EMBL" id="JBHTCT010000037">
    <property type="protein sequence ID" value="MFC7366526.1"/>
    <property type="molecule type" value="Genomic_DNA"/>
</dbReference>
<dbReference type="PROSITE" id="PS51352">
    <property type="entry name" value="THIOREDOXIN_2"/>
    <property type="match status" value="1"/>
</dbReference>
<dbReference type="InterPro" id="IPR036249">
    <property type="entry name" value="Thioredoxin-like_sf"/>
</dbReference>